<feature type="transmembrane region" description="Helical" evidence="1">
    <location>
        <begin position="20"/>
        <end position="41"/>
    </location>
</feature>
<dbReference type="Proteomes" id="UP000499080">
    <property type="component" value="Unassembled WGS sequence"/>
</dbReference>
<keyword evidence="1" id="KW-0812">Transmembrane</keyword>
<dbReference type="AlphaFoldDB" id="A0A4Y2DEY1"/>
<evidence type="ECO:0000313" key="3">
    <source>
        <dbReference type="Proteomes" id="UP000499080"/>
    </source>
</evidence>
<protein>
    <recommendedName>
        <fullName evidence="4">Gustatory receptor</fullName>
    </recommendedName>
</protein>
<accession>A0A4Y2DEY1</accession>
<sequence length="152" mass="17236">MKMYTSLFKLVHDLQDAISLPCFFILLTQITVLFYTIASFLMKMSHALPTNLAIRNAVILLMMPLSVIAIFLCASRINAYFEKIRTAIVLLEDRLVTEGNYDADVAYYLRSMREKSFPIMSACGVVELTPNVMIGMFASIFSYSLLILNLKN</sequence>
<dbReference type="EMBL" id="BGPR01000349">
    <property type="protein sequence ID" value="GBM14799.1"/>
    <property type="molecule type" value="Genomic_DNA"/>
</dbReference>
<comment type="caution">
    <text evidence="2">The sequence shown here is derived from an EMBL/GenBank/DDBJ whole genome shotgun (WGS) entry which is preliminary data.</text>
</comment>
<evidence type="ECO:0000313" key="2">
    <source>
        <dbReference type="EMBL" id="GBM14799.1"/>
    </source>
</evidence>
<keyword evidence="1" id="KW-0472">Membrane</keyword>
<feature type="transmembrane region" description="Helical" evidence="1">
    <location>
        <begin position="119"/>
        <end position="146"/>
    </location>
</feature>
<keyword evidence="1" id="KW-1133">Transmembrane helix</keyword>
<evidence type="ECO:0008006" key="4">
    <source>
        <dbReference type="Google" id="ProtNLM"/>
    </source>
</evidence>
<reference evidence="2 3" key="1">
    <citation type="journal article" date="2019" name="Sci. Rep.">
        <title>Orb-weaving spider Araneus ventricosus genome elucidates the spidroin gene catalogue.</title>
        <authorList>
            <person name="Kono N."/>
            <person name="Nakamura H."/>
            <person name="Ohtoshi R."/>
            <person name="Moran D.A.P."/>
            <person name="Shinohara A."/>
            <person name="Yoshida Y."/>
            <person name="Fujiwara M."/>
            <person name="Mori M."/>
            <person name="Tomita M."/>
            <person name="Arakawa K."/>
        </authorList>
    </citation>
    <scope>NUCLEOTIDE SEQUENCE [LARGE SCALE GENOMIC DNA]</scope>
</reference>
<evidence type="ECO:0000256" key="1">
    <source>
        <dbReference type="SAM" id="Phobius"/>
    </source>
</evidence>
<keyword evidence="3" id="KW-1185">Reference proteome</keyword>
<organism evidence="2 3">
    <name type="scientific">Araneus ventricosus</name>
    <name type="common">Orbweaver spider</name>
    <name type="synonym">Epeira ventricosa</name>
    <dbReference type="NCBI Taxonomy" id="182803"/>
    <lineage>
        <taxon>Eukaryota</taxon>
        <taxon>Metazoa</taxon>
        <taxon>Ecdysozoa</taxon>
        <taxon>Arthropoda</taxon>
        <taxon>Chelicerata</taxon>
        <taxon>Arachnida</taxon>
        <taxon>Araneae</taxon>
        <taxon>Araneomorphae</taxon>
        <taxon>Entelegynae</taxon>
        <taxon>Araneoidea</taxon>
        <taxon>Araneidae</taxon>
        <taxon>Araneus</taxon>
    </lineage>
</organism>
<gene>
    <name evidence="2" type="ORF">AVEN_255865_1</name>
</gene>
<name>A0A4Y2DEY1_ARAVE</name>
<feature type="transmembrane region" description="Helical" evidence="1">
    <location>
        <begin position="53"/>
        <end position="75"/>
    </location>
</feature>
<dbReference type="OrthoDB" id="6421446at2759"/>
<proteinExistence type="predicted"/>